<gene>
    <name evidence="2" type="ORF">BWY73_01640</name>
</gene>
<organism evidence="2">
    <name type="scientific">candidate division TA06 bacterium ADurb.Bin417</name>
    <dbReference type="NCBI Taxonomy" id="1852828"/>
    <lineage>
        <taxon>Bacteria</taxon>
        <taxon>Bacteria division TA06</taxon>
    </lineage>
</organism>
<comment type="caution">
    <text evidence="2">The sequence shown here is derived from an EMBL/GenBank/DDBJ whole genome shotgun (WGS) entry which is preliminary data.</text>
</comment>
<dbReference type="AlphaFoldDB" id="A0A1V5M5U0"/>
<feature type="transmembrane region" description="Helical" evidence="1">
    <location>
        <begin position="48"/>
        <end position="68"/>
    </location>
</feature>
<keyword evidence="1" id="KW-0472">Membrane</keyword>
<sequence length="70" mass="7833">MDWYARKFERFMQLPRPLMILHVSSKTLFGLGAGILWGMAAGTAAKTLGWSIIILSLLVAIPSSCRILRR</sequence>
<dbReference type="Proteomes" id="UP000485484">
    <property type="component" value="Unassembled WGS sequence"/>
</dbReference>
<accession>A0A1V5M5U0</accession>
<evidence type="ECO:0000313" key="2">
    <source>
        <dbReference type="EMBL" id="OPZ88593.1"/>
    </source>
</evidence>
<keyword evidence="1" id="KW-0812">Transmembrane</keyword>
<reference evidence="2" key="1">
    <citation type="submission" date="2017-02" db="EMBL/GenBank/DDBJ databases">
        <title>Delving into the versatile metabolic prowess of the omnipresent phylum Bacteroidetes.</title>
        <authorList>
            <person name="Nobu M.K."/>
            <person name="Mei R."/>
            <person name="Narihiro T."/>
            <person name="Kuroda K."/>
            <person name="Liu W.-T."/>
        </authorList>
    </citation>
    <scope>NUCLEOTIDE SEQUENCE</scope>
    <source>
        <strain evidence="2">ADurb.Bin417</strain>
    </source>
</reference>
<dbReference type="EMBL" id="MWAK01000481">
    <property type="protein sequence ID" value="OPZ88593.1"/>
    <property type="molecule type" value="Genomic_DNA"/>
</dbReference>
<keyword evidence="1" id="KW-1133">Transmembrane helix</keyword>
<feature type="transmembrane region" description="Helical" evidence="1">
    <location>
        <begin position="20"/>
        <end position="42"/>
    </location>
</feature>
<name>A0A1V5M5U0_UNCT6</name>
<evidence type="ECO:0000256" key="1">
    <source>
        <dbReference type="SAM" id="Phobius"/>
    </source>
</evidence>
<proteinExistence type="predicted"/>
<protein>
    <submittedName>
        <fullName evidence="2">Uncharacterized protein</fullName>
    </submittedName>
</protein>